<sequence>MGPEPAKVGRNAPPGSGPFIPVRTEKAQSRGVSGHREGDLSKVLAMGGTIGSR</sequence>
<feature type="compositionally biased region" description="Basic and acidic residues" evidence="1">
    <location>
        <begin position="23"/>
        <end position="40"/>
    </location>
</feature>
<organism evidence="2 3">
    <name type="scientific">Acidithiobacillus thiooxidans ATCC 19377</name>
    <dbReference type="NCBI Taxonomy" id="637390"/>
    <lineage>
        <taxon>Bacteria</taxon>
        <taxon>Pseudomonadati</taxon>
        <taxon>Pseudomonadota</taxon>
        <taxon>Acidithiobacillia</taxon>
        <taxon>Acidithiobacillales</taxon>
        <taxon>Acidithiobacillaceae</taxon>
        <taxon>Acidithiobacillus</taxon>
    </lineage>
</organism>
<name>A0A543PZV8_ACITH</name>
<dbReference type="Proteomes" id="UP000315403">
    <property type="component" value="Unassembled WGS sequence"/>
</dbReference>
<protein>
    <submittedName>
        <fullName evidence="2">Uncharacterized protein</fullName>
    </submittedName>
</protein>
<dbReference type="AlphaFoldDB" id="A0A543PZV8"/>
<reference evidence="2 3" key="1">
    <citation type="submission" date="2019-03" db="EMBL/GenBank/DDBJ databases">
        <title>New insights into Acidothiobacillus thiooxidans sulfur metabolism through coupled gene expression, solution geochemistry, microscopy and spectroscopy analyses.</title>
        <authorList>
            <person name="Camacho D."/>
            <person name="Frazao R."/>
            <person name="Fouillen A."/>
            <person name="Nanci A."/>
            <person name="Lang B.F."/>
            <person name="Apte S.C."/>
            <person name="Baron C."/>
            <person name="Warren L.A."/>
        </authorList>
    </citation>
    <scope>NUCLEOTIDE SEQUENCE [LARGE SCALE GENOMIC DNA]</scope>
    <source>
        <strain evidence="2 3">ATCC 19377</strain>
    </source>
</reference>
<proteinExistence type="predicted"/>
<dbReference type="EMBL" id="SZUV01000003">
    <property type="protein sequence ID" value="TQN49611.1"/>
    <property type="molecule type" value="Genomic_DNA"/>
</dbReference>
<accession>A0A543PZV8</accession>
<evidence type="ECO:0000313" key="2">
    <source>
        <dbReference type="EMBL" id="TQN49611.1"/>
    </source>
</evidence>
<evidence type="ECO:0000313" key="3">
    <source>
        <dbReference type="Proteomes" id="UP000315403"/>
    </source>
</evidence>
<evidence type="ECO:0000256" key="1">
    <source>
        <dbReference type="SAM" id="MobiDB-lite"/>
    </source>
</evidence>
<comment type="caution">
    <text evidence="2">The sequence shown here is derived from an EMBL/GenBank/DDBJ whole genome shotgun (WGS) entry which is preliminary data.</text>
</comment>
<feature type="region of interest" description="Disordered" evidence="1">
    <location>
        <begin position="1"/>
        <end position="53"/>
    </location>
</feature>
<gene>
    <name evidence="2" type="ORF">DLNHIDIE_03018</name>
</gene>